<evidence type="ECO:0000313" key="2">
    <source>
        <dbReference type="Proteomes" id="UP000717585"/>
    </source>
</evidence>
<dbReference type="GO" id="GO:0003964">
    <property type="term" value="F:RNA-directed DNA polymerase activity"/>
    <property type="evidence" value="ECO:0007669"/>
    <property type="project" value="UniProtKB-KW"/>
</dbReference>
<dbReference type="PANTHER" id="PTHR19446">
    <property type="entry name" value="REVERSE TRANSCRIPTASES"/>
    <property type="match status" value="1"/>
</dbReference>
<dbReference type="Gene3D" id="3.60.10.10">
    <property type="entry name" value="Endonuclease/exonuclease/phosphatase"/>
    <property type="match status" value="1"/>
</dbReference>
<accession>A0A8J6DYY9</accession>
<dbReference type="InterPro" id="IPR043502">
    <property type="entry name" value="DNA/RNA_pol_sf"/>
</dbReference>
<keyword evidence="2" id="KW-1185">Reference proteome</keyword>
<dbReference type="EMBL" id="JAHDYR010000067">
    <property type="protein sequence ID" value="KAG9390008.1"/>
    <property type="molecule type" value="Genomic_DNA"/>
</dbReference>
<dbReference type="InterPro" id="IPR036691">
    <property type="entry name" value="Endo/exonu/phosph_ase_sf"/>
</dbReference>
<sequence length="455" mass="52307">MRTSRDIMVITVYAPTSDKGKTVKDQFRDNIQEILDMKGDMEAIIIGDWNMAPGPAHGTTRWKDVMDKHKLRAIIPERGTLSSGNTTPDFAMVSEGIRKAEIQVVSSTVLGVWGSAHKGVKLAWEEPRYRANRDDDSGLEMPGVHTWNMKEREGHTTIKELDRNGSIDQWEETIRACLGEPAGEKRAKPREQIVQDSAWADLHETEWSEAGNKVRTRLMNSELKKCWDKRREEWIADLSKSTREGYKASRSMVEAAVRRWWCDNQYKGMPGSLLKDGMITTDKATISEILLKQYAKVSRGREPEWKEWPGIGGDEFSKEEVRAAISKIKRDTAPGPENTTGTMLRELNERGLKELTRFMNRVYREGKIPETWKYATVSAIHKTGKLRVKPESYRPISLTPLLYRVYGRLLKKRLEKATKRFIPREQAGFQPERDVVQQIQWKKRGGRRIRGYTTS</sequence>
<comment type="caution">
    <text evidence="1">The sequence shown here is derived from an EMBL/GenBank/DDBJ whole genome shotgun (WGS) entry which is preliminary data.</text>
</comment>
<proteinExistence type="predicted"/>
<keyword evidence="1" id="KW-0548">Nucleotidyltransferase</keyword>
<organism evidence="1 2">
    <name type="scientific">Carpediemonas membranifera</name>
    <dbReference type="NCBI Taxonomy" id="201153"/>
    <lineage>
        <taxon>Eukaryota</taxon>
        <taxon>Metamonada</taxon>
        <taxon>Carpediemonas-like organisms</taxon>
        <taxon>Carpediemonas</taxon>
    </lineage>
</organism>
<dbReference type="SUPFAM" id="SSF56672">
    <property type="entry name" value="DNA/RNA polymerases"/>
    <property type="match status" value="1"/>
</dbReference>
<dbReference type="OrthoDB" id="416454at2759"/>
<dbReference type="SUPFAM" id="SSF56219">
    <property type="entry name" value="DNase I-like"/>
    <property type="match status" value="1"/>
</dbReference>
<keyword evidence="1" id="KW-0695">RNA-directed DNA polymerase</keyword>
<dbReference type="AlphaFoldDB" id="A0A8J6DYY9"/>
<protein>
    <submittedName>
        <fullName evidence="1">RNA-directed DNA polymerase from mobile element jockey-like</fullName>
    </submittedName>
</protein>
<reference evidence="1" key="1">
    <citation type="submission" date="2021-05" db="EMBL/GenBank/DDBJ databases">
        <title>A free-living protist that lacks canonical eukaryotic 1 DNA replication and segregation systems.</title>
        <authorList>
            <person name="Salas-Leiva D.E."/>
            <person name="Tromer E.C."/>
            <person name="Curtis B.A."/>
            <person name="Jerlstrom-Hultqvist J."/>
            <person name="Kolisko M."/>
            <person name="Yi Z."/>
            <person name="Salas-Leiva J.S."/>
            <person name="Gallot-Lavallee L."/>
            <person name="Kops G.J.P.L."/>
            <person name="Archibald J.M."/>
            <person name="Simpson A.G.B."/>
            <person name="Roger A.J."/>
        </authorList>
    </citation>
    <scope>NUCLEOTIDE SEQUENCE</scope>
    <source>
        <strain evidence="1">BICM</strain>
    </source>
</reference>
<evidence type="ECO:0000313" key="1">
    <source>
        <dbReference type="EMBL" id="KAG9390008.1"/>
    </source>
</evidence>
<dbReference type="Proteomes" id="UP000717585">
    <property type="component" value="Unassembled WGS sequence"/>
</dbReference>
<keyword evidence="1" id="KW-0808">Transferase</keyword>
<gene>
    <name evidence="1" type="ORF">J8273_8701</name>
</gene>
<name>A0A8J6DYY9_9EUKA</name>